<proteinExistence type="predicted"/>
<accession>A0A2S4USK6</accession>
<evidence type="ECO:0000313" key="4">
    <source>
        <dbReference type="EMBL" id="POW00273.1"/>
    </source>
</evidence>
<feature type="transmembrane region" description="Helical" evidence="2">
    <location>
        <begin position="138"/>
        <end position="165"/>
    </location>
</feature>
<dbReference type="VEuPathDB" id="FungiDB:PSHT_15711"/>
<keyword evidence="3" id="KW-0732">Signal</keyword>
<feature type="chain" id="PRO_5015776447" evidence="3">
    <location>
        <begin position="20"/>
        <end position="174"/>
    </location>
</feature>
<evidence type="ECO:0000256" key="2">
    <source>
        <dbReference type="SAM" id="Phobius"/>
    </source>
</evidence>
<keyword evidence="5" id="KW-1185">Reference proteome</keyword>
<dbReference type="VEuPathDB" id="FungiDB:PSTT_13232"/>
<sequence length="174" mass="19419">MIFRLLVLLTLIIGQCIIAMEFSRMDTSAEMSQSLIAPSSKKQPVSSSFVTMANTKKTDSVRDDRHQEGKYCFKLTPNVPEHWIPITRESTATQCQIQSSQEKAVNRFESSSERGHRIQIPSNQESRRTQLKPPQDNLSGLLGVGTIVVSLCGMLVLFHMLGSILSDVISTSRH</sequence>
<dbReference type="Proteomes" id="UP000239156">
    <property type="component" value="Unassembled WGS sequence"/>
</dbReference>
<evidence type="ECO:0000256" key="3">
    <source>
        <dbReference type="SAM" id="SignalP"/>
    </source>
</evidence>
<protein>
    <submittedName>
        <fullName evidence="4">Uncharacterized protein</fullName>
    </submittedName>
</protein>
<name>A0A2S4USK6_9BASI</name>
<feature type="compositionally biased region" description="Basic and acidic residues" evidence="1">
    <location>
        <begin position="107"/>
        <end position="116"/>
    </location>
</feature>
<organism evidence="4 5">
    <name type="scientific">Puccinia striiformis</name>
    <dbReference type="NCBI Taxonomy" id="27350"/>
    <lineage>
        <taxon>Eukaryota</taxon>
        <taxon>Fungi</taxon>
        <taxon>Dikarya</taxon>
        <taxon>Basidiomycota</taxon>
        <taxon>Pucciniomycotina</taxon>
        <taxon>Pucciniomycetes</taxon>
        <taxon>Pucciniales</taxon>
        <taxon>Pucciniaceae</taxon>
        <taxon>Puccinia</taxon>
    </lineage>
</organism>
<reference evidence="4" key="1">
    <citation type="submission" date="2017-12" db="EMBL/GenBank/DDBJ databases">
        <title>Gene loss provides genomic basis for host adaptation in cereal stripe rust fungi.</title>
        <authorList>
            <person name="Xia C."/>
        </authorList>
    </citation>
    <scope>NUCLEOTIDE SEQUENCE [LARGE SCALE GENOMIC DNA]</scope>
    <source>
        <strain evidence="4">93-210</strain>
    </source>
</reference>
<dbReference type="AlphaFoldDB" id="A0A2S4USK6"/>
<gene>
    <name evidence="4" type="ORF">PSTT_13232</name>
</gene>
<feature type="signal peptide" evidence="3">
    <location>
        <begin position="1"/>
        <end position="19"/>
    </location>
</feature>
<keyword evidence="2" id="KW-0812">Transmembrane</keyword>
<keyword evidence="2" id="KW-1133">Transmembrane helix</keyword>
<evidence type="ECO:0000256" key="1">
    <source>
        <dbReference type="SAM" id="MobiDB-lite"/>
    </source>
</evidence>
<keyword evidence="2" id="KW-0472">Membrane</keyword>
<comment type="caution">
    <text evidence="4">The sequence shown here is derived from an EMBL/GenBank/DDBJ whole genome shotgun (WGS) entry which is preliminary data.</text>
</comment>
<dbReference type="EMBL" id="PKSL01000182">
    <property type="protein sequence ID" value="POW00273.1"/>
    <property type="molecule type" value="Genomic_DNA"/>
</dbReference>
<evidence type="ECO:0000313" key="5">
    <source>
        <dbReference type="Proteomes" id="UP000239156"/>
    </source>
</evidence>
<feature type="region of interest" description="Disordered" evidence="1">
    <location>
        <begin position="107"/>
        <end position="134"/>
    </location>
</feature>